<dbReference type="AlphaFoldDB" id="A0A1Y2PC68"/>
<dbReference type="PIRSF" id="PIRSF000728">
    <property type="entry name" value="NAGK"/>
    <property type="match status" value="1"/>
</dbReference>
<feature type="binding site" evidence="9">
    <location>
        <begin position="40"/>
        <end position="41"/>
    </location>
    <ligand>
        <name>substrate</name>
    </ligand>
</feature>
<keyword evidence="5 9" id="KW-0547">Nucleotide-binding</keyword>
<dbReference type="Proteomes" id="UP000194221">
    <property type="component" value="Unassembled WGS sequence"/>
</dbReference>
<evidence type="ECO:0000256" key="4">
    <source>
        <dbReference type="ARBA" id="ARBA00022679"/>
    </source>
</evidence>
<keyword evidence="4 9" id="KW-0808">Transferase</keyword>
<comment type="subcellular location">
    <subcellularLocation>
        <location evidence="9">Cytoplasm</location>
    </subcellularLocation>
</comment>
<dbReference type="Gene3D" id="3.40.1160.10">
    <property type="entry name" value="Acetylglutamate kinase-like"/>
    <property type="match status" value="1"/>
</dbReference>
<dbReference type="InterPro" id="IPR037528">
    <property type="entry name" value="ArgB"/>
</dbReference>
<dbReference type="InParanoid" id="A0A1Y2PC68"/>
<evidence type="ECO:0000256" key="2">
    <source>
        <dbReference type="ARBA" id="ARBA00022571"/>
    </source>
</evidence>
<dbReference type="GO" id="GO:0005737">
    <property type="term" value="C:cytoplasm"/>
    <property type="evidence" value="ECO:0007669"/>
    <property type="project" value="UniProtKB-SubCell"/>
</dbReference>
<keyword evidence="9" id="KW-0963">Cytoplasm</keyword>
<evidence type="ECO:0000313" key="11">
    <source>
        <dbReference type="EMBL" id="OSY88076.1"/>
    </source>
</evidence>
<organism evidence="11 12">
    <name type="scientific">Tenacibaculum holothuriorum</name>
    <dbReference type="NCBI Taxonomy" id="1635173"/>
    <lineage>
        <taxon>Bacteria</taxon>
        <taxon>Pseudomonadati</taxon>
        <taxon>Bacteroidota</taxon>
        <taxon>Flavobacteriia</taxon>
        <taxon>Flavobacteriales</taxon>
        <taxon>Flavobacteriaceae</taxon>
        <taxon>Tenacibaculum</taxon>
    </lineage>
</organism>
<dbReference type="GO" id="GO:0003991">
    <property type="term" value="F:acetylglutamate kinase activity"/>
    <property type="evidence" value="ECO:0007669"/>
    <property type="project" value="UniProtKB-UniRule"/>
</dbReference>
<comment type="caution">
    <text evidence="11">The sequence shown here is derived from an EMBL/GenBank/DDBJ whole genome shotgun (WGS) entry which is preliminary data.</text>
</comment>
<comment type="function">
    <text evidence="9">Catalyzes the ATP-dependent phosphorylation of N-acetyl-L-glutamate.</text>
</comment>
<dbReference type="InterPro" id="IPR004662">
    <property type="entry name" value="AcgluKinase_fam"/>
</dbReference>
<dbReference type="RefSeq" id="WP_086030548.1">
    <property type="nucleotide sequence ID" value="NZ_LAPZ01000005.1"/>
</dbReference>
<evidence type="ECO:0000256" key="3">
    <source>
        <dbReference type="ARBA" id="ARBA00022605"/>
    </source>
</evidence>
<feature type="binding site" evidence="9">
    <location>
        <position position="157"/>
    </location>
    <ligand>
        <name>substrate</name>
    </ligand>
</feature>
<dbReference type="PANTHER" id="PTHR23342:SF0">
    <property type="entry name" value="N-ACETYLGLUTAMATE SYNTHASE, MITOCHONDRIAL"/>
    <property type="match status" value="1"/>
</dbReference>
<dbReference type="STRING" id="1635173.WH52_08610"/>
<dbReference type="UniPathway" id="UPA00068">
    <property type="reaction ID" value="UER00107"/>
</dbReference>
<protein>
    <recommendedName>
        <fullName evidence="9">Acetylglutamate kinase</fullName>
        <ecNumber evidence="9">2.7.2.8</ecNumber>
    </recommendedName>
    <alternativeName>
        <fullName evidence="9">N-acetyl-L-glutamate 5-phosphotransferase</fullName>
    </alternativeName>
    <alternativeName>
        <fullName evidence="9">NAG kinase</fullName>
        <shortName evidence="9">NAGK</shortName>
    </alternativeName>
</protein>
<evidence type="ECO:0000256" key="1">
    <source>
        <dbReference type="ARBA" id="ARBA00004828"/>
    </source>
</evidence>
<dbReference type="FunCoup" id="A0A1Y2PC68">
    <property type="interactions" value="414"/>
</dbReference>
<evidence type="ECO:0000256" key="5">
    <source>
        <dbReference type="ARBA" id="ARBA00022741"/>
    </source>
</evidence>
<evidence type="ECO:0000259" key="10">
    <source>
        <dbReference type="Pfam" id="PF00696"/>
    </source>
</evidence>
<keyword evidence="12" id="KW-1185">Reference proteome</keyword>
<name>A0A1Y2PC68_9FLAO</name>
<proteinExistence type="inferred from homology"/>
<dbReference type="GO" id="GO:0005524">
    <property type="term" value="F:ATP binding"/>
    <property type="evidence" value="ECO:0007669"/>
    <property type="project" value="UniProtKB-UniRule"/>
</dbReference>
<dbReference type="GO" id="GO:0042450">
    <property type="term" value="P:L-arginine biosynthetic process via ornithine"/>
    <property type="evidence" value="ECO:0007669"/>
    <property type="project" value="UniProtKB-UniRule"/>
</dbReference>
<comment type="similarity">
    <text evidence="9">Belongs to the acetylglutamate kinase family. ArgB subfamily.</text>
</comment>
<gene>
    <name evidence="9" type="primary">argB</name>
    <name evidence="11" type="ORF">WH52_08610</name>
</gene>
<evidence type="ECO:0000256" key="8">
    <source>
        <dbReference type="ARBA" id="ARBA00048141"/>
    </source>
</evidence>
<dbReference type="PANTHER" id="PTHR23342">
    <property type="entry name" value="N-ACETYLGLUTAMATE SYNTHASE"/>
    <property type="match status" value="1"/>
</dbReference>
<feature type="site" description="Transition state stabilizer" evidence="9">
    <location>
        <position position="223"/>
    </location>
</feature>
<keyword evidence="6 9" id="KW-0418">Kinase</keyword>
<dbReference type="HAMAP" id="MF_00082">
    <property type="entry name" value="ArgB"/>
    <property type="match status" value="1"/>
</dbReference>
<evidence type="ECO:0000256" key="6">
    <source>
        <dbReference type="ARBA" id="ARBA00022777"/>
    </source>
</evidence>
<feature type="binding site" evidence="9">
    <location>
        <position position="62"/>
    </location>
    <ligand>
        <name>substrate</name>
    </ligand>
</feature>
<comment type="pathway">
    <text evidence="1 9">Amino-acid biosynthesis; L-arginine biosynthesis; N(2)-acetyl-L-ornithine from L-glutamate: step 2/4.</text>
</comment>
<dbReference type="InterPro" id="IPR036393">
    <property type="entry name" value="AceGlu_kinase-like_sf"/>
</dbReference>
<dbReference type="InterPro" id="IPR001048">
    <property type="entry name" value="Asp/Glu/Uridylate_kinase"/>
</dbReference>
<dbReference type="Pfam" id="PF00696">
    <property type="entry name" value="AA_kinase"/>
    <property type="match status" value="1"/>
</dbReference>
<dbReference type="EMBL" id="LAPZ01000005">
    <property type="protein sequence ID" value="OSY88076.1"/>
    <property type="molecule type" value="Genomic_DNA"/>
</dbReference>
<keyword evidence="7 9" id="KW-0067">ATP-binding</keyword>
<comment type="catalytic activity">
    <reaction evidence="8 9">
        <text>N-acetyl-L-glutamate + ATP = N-acetyl-L-glutamyl 5-phosphate + ADP</text>
        <dbReference type="Rhea" id="RHEA:14629"/>
        <dbReference type="ChEBI" id="CHEBI:30616"/>
        <dbReference type="ChEBI" id="CHEBI:44337"/>
        <dbReference type="ChEBI" id="CHEBI:57936"/>
        <dbReference type="ChEBI" id="CHEBI:456216"/>
        <dbReference type="EC" id="2.7.2.8"/>
    </reaction>
</comment>
<dbReference type="OrthoDB" id="9803155at2"/>
<sequence length="261" mass="28884">METLKIVKIGGNIINNPTALESFIQQFSSIKTPKILVHGGGTLATEMAQQLDVKVEMIEGRRKTNTDTLDIITMVYAGKINKNIIAKLQENHCNALGFTGADGNTIVAIKRPVTHIDYGFAGDVVQVNTEVLQTLLHHHITPVFCALTHDKNGQLLNTNADTIASELAIAFAKLYQTELYYCFEKSGVLQDVNDEHSVIENINAKNYQALIENNIITDGMLPKLNNCFHAINKQVRKVCIGKPEMLFNSNVKHTTIQAVKN</sequence>
<evidence type="ECO:0000256" key="7">
    <source>
        <dbReference type="ARBA" id="ARBA00022840"/>
    </source>
</evidence>
<dbReference type="NCBIfam" id="TIGR00761">
    <property type="entry name" value="argB"/>
    <property type="match status" value="1"/>
</dbReference>
<evidence type="ECO:0000313" key="12">
    <source>
        <dbReference type="Proteomes" id="UP000194221"/>
    </source>
</evidence>
<dbReference type="SUPFAM" id="SSF53633">
    <property type="entry name" value="Carbamate kinase-like"/>
    <property type="match status" value="1"/>
</dbReference>
<keyword evidence="2 9" id="KW-0055">Arginine biosynthesis</keyword>
<accession>A0A1Y2PC68</accession>
<reference evidence="11 12" key="1">
    <citation type="submission" date="2015-03" db="EMBL/GenBank/DDBJ databases">
        <title>Genome sequence of Tenacibaculum sp. S2-2, isolated from intestinal microbiota of sea cucumber, Apostichopus japonicas.</title>
        <authorList>
            <person name="Shao Z."/>
            <person name="Wang L."/>
            <person name="Li X."/>
        </authorList>
    </citation>
    <scope>NUCLEOTIDE SEQUENCE [LARGE SCALE GENOMIC DNA]</scope>
    <source>
        <strain evidence="11 12">S2-2</strain>
    </source>
</reference>
<keyword evidence="3 9" id="KW-0028">Amino-acid biosynthesis</keyword>
<dbReference type="CDD" id="cd04238">
    <property type="entry name" value="AAK_NAGK-like"/>
    <property type="match status" value="1"/>
</dbReference>
<evidence type="ECO:0000256" key="9">
    <source>
        <dbReference type="HAMAP-Rule" id="MF_00082"/>
    </source>
</evidence>
<feature type="site" description="Transition state stabilizer" evidence="9">
    <location>
        <position position="8"/>
    </location>
</feature>
<feature type="domain" description="Aspartate/glutamate/uridylate kinase" evidence="10">
    <location>
        <begin position="5"/>
        <end position="241"/>
    </location>
</feature>
<dbReference type="EC" id="2.7.2.8" evidence="9"/>